<keyword evidence="4" id="KW-1185">Reference proteome</keyword>
<evidence type="ECO:0000259" key="2">
    <source>
        <dbReference type="Pfam" id="PF00149"/>
    </source>
</evidence>
<proteinExistence type="predicted"/>
<dbReference type="GeneID" id="43639797"/>
<dbReference type="GO" id="GO:0016791">
    <property type="term" value="F:phosphatase activity"/>
    <property type="evidence" value="ECO:0007669"/>
    <property type="project" value="TreeGrafter"/>
</dbReference>
<dbReference type="InterPro" id="IPR050126">
    <property type="entry name" value="Ap4A_hydrolase"/>
</dbReference>
<accession>A0A5N6SKZ4</accession>
<dbReference type="PANTHER" id="PTHR42850:SF4">
    <property type="entry name" value="ZINC-DEPENDENT ENDOPOLYPHOSPHATASE"/>
    <property type="match status" value="1"/>
</dbReference>
<dbReference type="RefSeq" id="XP_031909867.1">
    <property type="nucleotide sequence ID" value="XM_032055587.1"/>
</dbReference>
<sequence>MTPAADVNRIFPITTLISDLPSNLIPQLTSSAEQNENEPGSAARRLVVVGDVHGMKRSLEALLEKVGFDKGQGDHLIFVGDLVNKEPDSPGVIDLAVALGASAVRGNHDNAVLDAAVEINTGGDDPMHAGDISSRPAQLPGNSGAEPASETVASDGLTRHSATTYSTARALSTRHLDWLAALPLILRIRLPHHPASSIDDTLVVVHAGLTPGIPLERQDPHALMLMRSLAHAPGDESTFIPAEASGEEGWAAQWDRWQDQLAARTTVIFGHDANRRLQLGRHAIGLDSVCLYGYHLSVVVIESTERGIQHRVVQVDCADTPVIRTAKTVYSNSRPGSGRPTTDSAHTTTTRCVLCILKPLSFMKYPRHTRQSPTLSFIARVKRLAITQNGRKAAFLATPLFCCLPAHDFIVDSGG</sequence>
<dbReference type="Proteomes" id="UP000325672">
    <property type="component" value="Unassembled WGS sequence"/>
</dbReference>
<gene>
    <name evidence="3" type="ORF">BDV38DRAFT_257159</name>
</gene>
<organism evidence="3 4">
    <name type="scientific">Aspergillus pseudotamarii</name>
    <dbReference type="NCBI Taxonomy" id="132259"/>
    <lineage>
        <taxon>Eukaryota</taxon>
        <taxon>Fungi</taxon>
        <taxon>Dikarya</taxon>
        <taxon>Ascomycota</taxon>
        <taxon>Pezizomycotina</taxon>
        <taxon>Eurotiomycetes</taxon>
        <taxon>Eurotiomycetidae</taxon>
        <taxon>Eurotiales</taxon>
        <taxon>Aspergillaceae</taxon>
        <taxon>Aspergillus</taxon>
        <taxon>Aspergillus subgen. Circumdati</taxon>
    </lineage>
</organism>
<dbReference type="GO" id="GO:0005737">
    <property type="term" value="C:cytoplasm"/>
    <property type="evidence" value="ECO:0007669"/>
    <property type="project" value="TreeGrafter"/>
</dbReference>
<dbReference type="Gene3D" id="3.60.21.10">
    <property type="match status" value="1"/>
</dbReference>
<dbReference type="InterPro" id="IPR029052">
    <property type="entry name" value="Metallo-depent_PP-like"/>
</dbReference>
<dbReference type="GO" id="GO:0000298">
    <property type="term" value="F:endopolyphosphatase activity"/>
    <property type="evidence" value="ECO:0007669"/>
    <property type="project" value="TreeGrafter"/>
</dbReference>
<dbReference type="GO" id="GO:0006798">
    <property type="term" value="P:polyphosphate catabolic process"/>
    <property type="evidence" value="ECO:0007669"/>
    <property type="project" value="TreeGrafter"/>
</dbReference>
<reference evidence="3 4" key="1">
    <citation type="submission" date="2019-04" db="EMBL/GenBank/DDBJ databases">
        <title>Friends and foes A comparative genomics study of 23 Aspergillus species from section Flavi.</title>
        <authorList>
            <consortium name="DOE Joint Genome Institute"/>
            <person name="Kjaerbolling I."/>
            <person name="Vesth T."/>
            <person name="Frisvad J.C."/>
            <person name="Nybo J.L."/>
            <person name="Theobald S."/>
            <person name="Kildgaard S."/>
            <person name="Isbrandt T."/>
            <person name="Kuo A."/>
            <person name="Sato A."/>
            <person name="Lyhne E.K."/>
            <person name="Kogle M.E."/>
            <person name="Wiebenga A."/>
            <person name="Kun R.S."/>
            <person name="Lubbers R.J."/>
            <person name="Makela M.R."/>
            <person name="Barry K."/>
            <person name="Chovatia M."/>
            <person name="Clum A."/>
            <person name="Daum C."/>
            <person name="Haridas S."/>
            <person name="He G."/>
            <person name="LaButti K."/>
            <person name="Lipzen A."/>
            <person name="Mondo S."/>
            <person name="Riley R."/>
            <person name="Salamov A."/>
            <person name="Simmons B.A."/>
            <person name="Magnuson J.K."/>
            <person name="Henrissat B."/>
            <person name="Mortensen U.H."/>
            <person name="Larsen T.O."/>
            <person name="Devries R.P."/>
            <person name="Grigoriev I.V."/>
            <person name="Machida M."/>
            <person name="Baker S.E."/>
            <person name="Andersen M.R."/>
        </authorList>
    </citation>
    <scope>NUCLEOTIDE SEQUENCE [LARGE SCALE GENOMIC DNA]</scope>
    <source>
        <strain evidence="3 4">CBS 117625</strain>
    </source>
</reference>
<dbReference type="SUPFAM" id="SSF56300">
    <property type="entry name" value="Metallo-dependent phosphatases"/>
    <property type="match status" value="1"/>
</dbReference>
<evidence type="ECO:0000313" key="3">
    <source>
        <dbReference type="EMBL" id="KAE8133804.1"/>
    </source>
</evidence>
<dbReference type="CDD" id="cd00144">
    <property type="entry name" value="MPP_PPP_family"/>
    <property type="match status" value="1"/>
</dbReference>
<dbReference type="Pfam" id="PF00149">
    <property type="entry name" value="Metallophos"/>
    <property type="match status" value="1"/>
</dbReference>
<evidence type="ECO:0000256" key="1">
    <source>
        <dbReference type="SAM" id="MobiDB-lite"/>
    </source>
</evidence>
<feature type="region of interest" description="Disordered" evidence="1">
    <location>
        <begin position="124"/>
        <end position="159"/>
    </location>
</feature>
<dbReference type="InterPro" id="IPR004843">
    <property type="entry name" value="Calcineurin-like_PHP"/>
</dbReference>
<dbReference type="OrthoDB" id="10267127at2759"/>
<dbReference type="EMBL" id="ML743611">
    <property type="protein sequence ID" value="KAE8133804.1"/>
    <property type="molecule type" value="Genomic_DNA"/>
</dbReference>
<feature type="domain" description="Calcineurin-like phosphoesterase" evidence="2">
    <location>
        <begin position="45"/>
        <end position="271"/>
    </location>
</feature>
<name>A0A5N6SKZ4_ASPPS</name>
<dbReference type="AlphaFoldDB" id="A0A5N6SKZ4"/>
<dbReference type="PANTHER" id="PTHR42850">
    <property type="entry name" value="METALLOPHOSPHOESTERASE"/>
    <property type="match status" value="1"/>
</dbReference>
<protein>
    <submittedName>
        <fullName evidence="3">Metallo-dependent phosphatase-like protein</fullName>
    </submittedName>
</protein>
<evidence type="ECO:0000313" key="4">
    <source>
        <dbReference type="Proteomes" id="UP000325672"/>
    </source>
</evidence>